<dbReference type="EMBL" id="CAWUPB010000936">
    <property type="protein sequence ID" value="CAK7333951.1"/>
    <property type="molecule type" value="Genomic_DNA"/>
</dbReference>
<protein>
    <submittedName>
        <fullName evidence="1">Uncharacterized protein</fullName>
    </submittedName>
</protein>
<evidence type="ECO:0000313" key="1">
    <source>
        <dbReference type="EMBL" id="CAK7333951.1"/>
    </source>
</evidence>
<accession>A0AAV1RH85</accession>
<organism evidence="1 2">
    <name type="scientific">Dovyalis caffra</name>
    <dbReference type="NCBI Taxonomy" id="77055"/>
    <lineage>
        <taxon>Eukaryota</taxon>
        <taxon>Viridiplantae</taxon>
        <taxon>Streptophyta</taxon>
        <taxon>Embryophyta</taxon>
        <taxon>Tracheophyta</taxon>
        <taxon>Spermatophyta</taxon>
        <taxon>Magnoliopsida</taxon>
        <taxon>eudicotyledons</taxon>
        <taxon>Gunneridae</taxon>
        <taxon>Pentapetalae</taxon>
        <taxon>rosids</taxon>
        <taxon>fabids</taxon>
        <taxon>Malpighiales</taxon>
        <taxon>Salicaceae</taxon>
        <taxon>Flacourtieae</taxon>
        <taxon>Dovyalis</taxon>
    </lineage>
</organism>
<dbReference type="Proteomes" id="UP001314170">
    <property type="component" value="Unassembled WGS sequence"/>
</dbReference>
<keyword evidence="2" id="KW-1185">Reference proteome</keyword>
<evidence type="ECO:0000313" key="2">
    <source>
        <dbReference type="Proteomes" id="UP001314170"/>
    </source>
</evidence>
<sequence length="92" mass="10769">MSAEKHVIAPLVSKTETKNKCQSKPDRELQSSYLEKECLSLFSFYYQFKFVPERLPKYASTYCGSLIVAKEEEKKEEPIKEFDEDLGFNLFD</sequence>
<proteinExistence type="predicted"/>
<name>A0AAV1RH85_9ROSI</name>
<dbReference type="AlphaFoldDB" id="A0AAV1RH85"/>
<gene>
    <name evidence="1" type="ORF">DCAF_LOCUS9703</name>
</gene>
<comment type="caution">
    <text evidence="1">The sequence shown here is derived from an EMBL/GenBank/DDBJ whole genome shotgun (WGS) entry which is preliminary data.</text>
</comment>
<reference evidence="1 2" key="1">
    <citation type="submission" date="2024-01" db="EMBL/GenBank/DDBJ databases">
        <authorList>
            <person name="Waweru B."/>
        </authorList>
    </citation>
    <scope>NUCLEOTIDE SEQUENCE [LARGE SCALE GENOMIC DNA]</scope>
</reference>